<dbReference type="SUPFAM" id="SSF52540">
    <property type="entry name" value="P-loop containing nucleoside triphosphate hydrolases"/>
    <property type="match status" value="1"/>
</dbReference>
<keyword evidence="3" id="KW-1185">Reference proteome</keyword>
<evidence type="ECO:0000313" key="2">
    <source>
        <dbReference type="EMBL" id="PJJ58149.1"/>
    </source>
</evidence>
<dbReference type="Gene3D" id="3.40.50.300">
    <property type="entry name" value="P-loop containing nucleotide triphosphate hydrolases"/>
    <property type="match status" value="1"/>
</dbReference>
<accession>A0A0B2BV45</accession>
<feature type="compositionally biased region" description="Basic residues" evidence="1">
    <location>
        <begin position="303"/>
        <end position="319"/>
    </location>
</feature>
<comment type="caution">
    <text evidence="2">The sequence shown here is derived from an EMBL/GenBank/DDBJ whole genome shotgun (WGS) entry which is preliminary data.</text>
</comment>
<name>A0A0B2BV45_9ACTN</name>
<gene>
    <name evidence="2" type="ORF">CLV56_2394</name>
</gene>
<sequence length="341" mass="37774">MSDSPDLSDHRLVILFGPGRSGTSSVAGTLARMGVDVPKPEVPPNNSNPRGFYEPQWVVDFHKDILGRANVSTLDVAPDAPEVAEKAAREGDAPDRLREWLAGALTESRQIIIKDPRTVLLSQLWIDAATDLGVEPGFLTMMRHPAEVSGSRTMHYAKSDDADRRRALAVRQIAGWVNIALISERVTRGHRRVTVRYPDLLEDWRRQADRIGSALDLRLDPPTSLAQHPVDEFLDAGLRRSQVDWSSLEVPDTLEAIGESLWEAYAGLIETDEADDASFDALAARYASVHAASVALATDHFRRVRKPRRNHAQGARRKTAQTSEPQRRRGPLSAIRGLRKG</sequence>
<evidence type="ECO:0000256" key="1">
    <source>
        <dbReference type="SAM" id="MobiDB-lite"/>
    </source>
</evidence>
<organism evidence="2 3">
    <name type="scientific">Mumia flava</name>
    <dbReference type="NCBI Taxonomy" id="1348852"/>
    <lineage>
        <taxon>Bacteria</taxon>
        <taxon>Bacillati</taxon>
        <taxon>Actinomycetota</taxon>
        <taxon>Actinomycetes</taxon>
        <taxon>Propionibacteriales</taxon>
        <taxon>Nocardioidaceae</taxon>
        <taxon>Mumia</taxon>
    </lineage>
</organism>
<feature type="region of interest" description="Disordered" evidence="1">
    <location>
        <begin position="303"/>
        <end position="341"/>
    </location>
</feature>
<protein>
    <recommendedName>
        <fullName evidence="4">Sulfotransferase family protein</fullName>
    </recommendedName>
</protein>
<evidence type="ECO:0000313" key="3">
    <source>
        <dbReference type="Proteomes" id="UP000230842"/>
    </source>
</evidence>
<proteinExistence type="predicted"/>
<dbReference type="InterPro" id="IPR027417">
    <property type="entry name" value="P-loop_NTPase"/>
</dbReference>
<reference evidence="2 3" key="1">
    <citation type="submission" date="2017-11" db="EMBL/GenBank/DDBJ databases">
        <title>Genomic Encyclopedia of Archaeal and Bacterial Type Strains, Phase II (KMG-II): From Individual Species to Whole Genera.</title>
        <authorList>
            <person name="Goeker M."/>
        </authorList>
    </citation>
    <scope>NUCLEOTIDE SEQUENCE [LARGE SCALE GENOMIC DNA]</scope>
    <source>
        <strain evidence="2 3">DSM 27763</strain>
    </source>
</reference>
<evidence type="ECO:0008006" key="4">
    <source>
        <dbReference type="Google" id="ProtNLM"/>
    </source>
</evidence>
<dbReference type="AlphaFoldDB" id="A0A0B2BV45"/>
<dbReference type="Proteomes" id="UP000230842">
    <property type="component" value="Unassembled WGS sequence"/>
</dbReference>
<dbReference type="OrthoDB" id="5138950at2"/>
<dbReference type="RefSeq" id="WP_039339871.1">
    <property type="nucleotide sequence ID" value="NZ_PGEZ01000001.1"/>
</dbReference>
<dbReference type="EMBL" id="PGEZ01000001">
    <property type="protein sequence ID" value="PJJ58149.1"/>
    <property type="molecule type" value="Genomic_DNA"/>
</dbReference>